<feature type="transmembrane region" description="Helical" evidence="6">
    <location>
        <begin position="345"/>
        <end position="366"/>
    </location>
</feature>
<dbReference type="InterPro" id="IPR051449">
    <property type="entry name" value="ABC-2_transporter_component"/>
</dbReference>
<protein>
    <submittedName>
        <fullName evidence="8">ABC transporter permease</fullName>
    </submittedName>
</protein>
<proteinExistence type="predicted"/>
<feature type="domain" description="ABC-2 type transporter transmembrane" evidence="7">
    <location>
        <begin position="18"/>
        <end position="356"/>
    </location>
</feature>
<dbReference type="GO" id="GO:0005886">
    <property type="term" value="C:plasma membrane"/>
    <property type="evidence" value="ECO:0007669"/>
    <property type="project" value="UniProtKB-SubCell"/>
</dbReference>
<keyword evidence="9" id="KW-1185">Reference proteome</keyword>
<dbReference type="Gene3D" id="3.40.1710.10">
    <property type="entry name" value="abc type-2 transporter like domain"/>
    <property type="match status" value="1"/>
</dbReference>
<comment type="subcellular location">
    <subcellularLocation>
        <location evidence="1">Cell membrane</location>
        <topology evidence="1">Multi-pass membrane protein</topology>
    </subcellularLocation>
</comment>
<evidence type="ECO:0000256" key="5">
    <source>
        <dbReference type="ARBA" id="ARBA00023136"/>
    </source>
</evidence>
<evidence type="ECO:0000313" key="8">
    <source>
        <dbReference type="EMBL" id="MCE7507719.1"/>
    </source>
</evidence>
<dbReference type="Pfam" id="PF12698">
    <property type="entry name" value="ABC2_membrane_3"/>
    <property type="match status" value="1"/>
</dbReference>
<evidence type="ECO:0000256" key="4">
    <source>
        <dbReference type="ARBA" id="ARBA00022989"/>
    </source>
</evidence>
<dbReference type="KEGG" id="axe:P40_08460"/>
<comment type="caution">
    <text evidence="8">The sequence shown here is derived from an EMBL/GenBank/DDBJ whole genome shotgun (WGS) entry which is preliminary data.</text>
</comment>
<dbReference type="AlphaFoldDB" id="A0A9Q3ZF97"/>
<feature type="transmembrane region" description="Helical" evidence="6">
    <location>
        <begin position="226"/>
        <end position="245"/>
    </location>
</feature>
<keyword evidence="4 6" id="KW-1133">Transmembrane helix</keyword>
<dbReference type="GO" id="GO:0140359">
    <property type="term" value="F:ABC-type transporter activity"/>
    <property type="evidence" value="ECO:0007669"/>
    <property type="project" value="InterPro"/>
</dbReference>
<gene>
    <name evidence="8" type="ORF">LZG35_03650</name>
</gene>
<evidence type="ECO:0000256" key="2">
    <source>
        <dbReference type="ARBA" id="ARBA00022475"/>
    </source>
</evidence>
<dbReference type="PANTHER" id="PTHR30294">
    <property type="entry name" value="MEMBRANE COMPONENT OF ABC TRANSPORTER YHHJ-RELATED"/>
    <property type="match status" value="1"/>
</dbReference>
<evidence type="ECO:0000256" key="3">
    <source>
        <dbReference type="ARBA" id="ARBA00022692"/>
    </source>
</evidence>
<feature type="transmembrane region" description="Helical" evidence="6">
    <location>
        <begin position="288"/>
        <end position="307"/>
    </location>
</feature>
<keyword evidence="5 6" id="KW-0472">Membrane</keyword>
<name>A0A9Q3ZF97_9GAMM</name>
<keyword evidence="3 6" id="KW-0812">Transmembrane</keyword>
<evidence type="ECO:0000313" key="9">
    <source>
        <dbReference type="Proteomes" id="UP001107961"/>
    </source>
</evidence>
<dbReference type="InterPro" id="IPR013525">
    <property type="entry name" value="ABC2_TM"/>
</dbReference>
<evidence type="ECO:0000256" key="6">
    <source>
        <dbReference type="SAM" id="Phobius"/>
    </source>
</evidence>
<keyword evidence="2" id="KW-1003">Cell membrane</keyword>
<sequence length="374" mass="40244">MIAPDGVVALREERGLRLLVLWLPPLLTLLFLAIFGGGEPRRLPVGVVDLDHGAEARALVRHLAASPGLDPGHAYSSPGAAKAALQRGDILAMVVIPEAFGADLRAGLSPKVAAFHNSQFLLSGKFLSSSLTAAGQDFAVRAGVALRLGRGQPAPQVAATALPVRPHIKALYNPDMSYARFLVTAIAPAMWQILIVVATVLLLVWRLRRAPLPTAFGERCRTLWSLLWPVTALLWLQGLLMLVMFQGGLDWRPAGNVLWLVLGLGLMLLAVQAMALMILALSAEPLRALSLCAAYLAPAFAFMGVTFPRGDMVTLARVWGDLMPSTHYLQLQVAVADHGAPWSVLWPPLLILLLFLLPLPLSARALPERLEVSS</sequence>
<evidence type="ECO:0000256" key="1">
    <source>
        <dbReference type="ARBA" id="ARBA00004651"/>
    </source>
</evidence>
<dbReference type="RefSeq" id="WP_022994401.1">
    <property type="nucleotide sequence ID" value="NZ_CP012331.1"/>
</dbReference>
<feature type="transmembrane region" description="Helical" evidence="6">
    <location>
        <begin position="181"/>
        <end position="205"/>
    </location>
</feature>
<dbReference type="EMBL" id="JAJVKT010000003">
    <property type="protein sequence ID" value="MCE7507719.1"/>
    <property type="molecule type" value="Genomic_DNA"/>
</dbReference>
<organism evidence="8 9">
    <name type="scientific">Alloalcanivorax xenomutans</name>
    <dbReference type="NCBI Taxonomy" id="1094342"/>
    <lineage>
        <taxon>Bacteria</taxon>
        <taxon>Pseudomonadati</taxon>
        <taxon>Pseudomonadota</taxon>
        <taxon>Gammaproteobacteria</taxon>
        <taxon>Oceanospirillales</taxon>
        <taxon>Alcanivoracaceae</taxon>
        <taxon>Alloalcanivorax</taxon>
    </lineage>
</organism>
<reference evidence="8" key="1">
    <citation type="submission" date="2022-01" db="EMBL/GenBank/DDBJ databases">
        <authorList>
            <person name="Karlyshev A.V."/>
            <person name="Jaspars M."/>
        </authorList>
    </citation>
    <scope>NUCLEOTIDE SEQUENCE</scope>
    <source>
        <strain evidence="8">AGSA3-2</strain>
    </source>
</reference>
<evidence type="ECO:0000259" key="7">
    <source>
        <dbReference type="Pfam" id="PF12698"/>
    </source>
</evidence>
<accession>A0A9Q3ZF97</accession>
<dbReference type="PANTHER" id="PTHR30294:SF47">
    <property type="entry name" value="INNER MEMBRANE TRANSPORT PERMEASE YHHJ"/>
    <property type="match status" value="1"/>
</dbReference>
<feature type="transmembrane region" description="Helical" evidence="6">
    <location>
        <begin position="18"/>
        <end position="38"/>
    </location>
</feature>
<feature type="transmembrane region" description="Helical" evidence="6">
    <location>
        <begin position="257"/>
        <end position="281"/>
    </location>
</feature>
<dbReference type="Proteomes" id="UP001107961">
    <property type="component" value="Unassembled WGS sequence"/>
</dbReference>